<evidence type="ECO:0000313" key="3">
    <source>
        <dbReference type="Proteomes" id="UP000549394"/>
    </source>
</evidence>
<feature type="compositionally biased region" description="Polar residues" evidence="1">
    <location>
        <begin position="507"/>
        <end position="517"/>
    </location>
</feature>
<sequence length="559" mass="62104">MSRPYSAVQATGQRSTYSIRRTESNPQLYEERKPLKVLNLGIQFTPPLSNGVRPHGGHRGTRGSPPSRYSVNKDSDYHHRLKLMKEAERVSPPSPPPSTPARPSTSPAWALRVVREHSKAAESPLFTKGLLSPKATDTQPVKQTRGFSPSTKRQYYRPNTAHEYLPASGNGNKENDHLGRPTRTTTFDTSDGESMHAFLIGARYNRAHFVDFKSFSHHGVYMPRDNPQSCFVHRPKSAVSLRTEKRSEAPPSSPCEISTSNSQYSSPPTPSPPSPIPLHRENGISPPPSTPRFDEDQKVKNFNPTVEKLSRSESAPAKSPEPLDNLIVMNKGLNVIGRPFKGTTATNISIPGSQPFLEETAVPEITTSVRQNVHLARQSSKTESPRLKNIELDALQVVGISKSPINVPTTAEYIELETNTVRTQNRLDNNPSKSKSENVLFFVTETTDENAEKDKSTLAIEGVVVQSRPKRQTMGLTHSSLDRKEDEKIEPVSRERKEKQENDGIGEQTQNGLDTLTKDQVTFVKEDTPSVHEQTESIGDETEADVISVRISHKDNSTF</sequence>
<feature type="region of interest" description="Disordered" evidence="1">
    <location>
        <begin position="87"/>
        <end position="107"/>
    </location>
</feature>
<feature type="compositionally biased region" description="Pro residues" evidence="1">
    <location>
        <begin position="267"/>
        <end position="276"/>
    </location>
</feature>
<evidence type="ECO:0000313" key="2">
    <source>
        <dbReference type="EMBL" id="CAD5116472.1"/>
    </source>
</evidence>
<organism evidence="2 3">
    <name type="scientific">Dimorphilus gyrociliatus</name>
    <dbReference type="NCBI Taxonomy" id="2664684"/>
    <lineage>
        <taxon>Eukaryota</taxon>
        <taxon>Metazoa</taxon>
        <taxon>Spiralia</taxon>
        <taxon>Lophotrochozoa</taxon>
        <taxon>Annelida</taxon>
        <taxon>Polychaeta</taxon>
        <taxon>Polychaeta incertae sedis</taxon>
        <taxon>Dinophilidae</taxon>
        <taxon>Dimorphilus</taxon>
    </lineage>
</organism>
<dbReference type="AlphaFoldDB" id="A0A7I8VLZ9"/>
<name>A0A7I8VLZ9_9ANNE</name>
<feature type="region of interest" description="Disordered" evidence="1">
    <location>
        <begin position="1"/>
        <end position="30"/>
    </location>
</feature>
<dbReference type="EMBL" id="CAJFCJ010000006">
    <property type="protein sequence ID" value="CAD5116472.1"/>
    <property type="molecule type" value="Genomic_DNA"/>
</dbReference>
<feature type="compositionally biased region" description="Polar residues" evidence="1">
    <location>
        <begin position="135"/>
        <end position="153"/>
    </location>
</feature>
<evidence type="ECO:0000256" key="1">
    <source>
        <dbReference type="SAM" id="MobiDB-lite"/>
    </source>
</evidence>
<protein>
    <submittedName>
        <fullName evidence="2">DgyrCDS5355</fullName>
    </submittedName>
</protein>
<feature type="region of interest" description="Disordered" evidence="1">
    <location>
        <begin position="46"/>
        <end position="73"/>
    </location>
</feature>
<feature type="region of interest" description="Disordered" evidence="1">
    <location>
        <begin position="469"/>
        <end position="517"/>
    </location>
</feature>
<feature type="compositionally biased region" description="Basic and acidic residues" evidence="1">
    <location>
        <begin position="480"/>
        <end position="502"/>
    </location>
</feature>
<reference evidence="2 3" key="1">
    <citation type="submission" date="2020-08" db="EMBL/GenBank/DDBJ databases">
        <authorList>
            <person name="Hejnol A."/>
        </authorList>
    </citation>
    <scope>NUCLEOTIDE SEQUENCE [LARGE SCALE GENOMIC DNA]</scope>
</reference>
<feature type="region of interest" description="Disordered" evidence="1">
    <location>
        <begin position="241"/>
        <end position="298"/>
    </location>
</feature>
<proteinExistence type="predicted"/>
<feature type="compositionally biased region" description="Polar residues" evidence="1">
    <location>
        <begin position="8"/>
        <end position="27"/>
    </location>
</feature>
<feature type="region of interest" description="Disordered" evidence="1">
    <location>
        <begin position="130"/>
        <end position="189"/>
    </location>
</feature>
<keyword evidence="3" id="KW-1185">Reference proteome</keyword>
<dbReference type="OrthoDB" id="10039170at2759"/>
<accession>A0A7I8VLZ9</accession>
<comment type="caution">
    <text evidence="2">The sequence shown here is derived from an EMBL/GenBank/DDBJ whole genome shotgun (WGS) entry which is preliminary data.</text>
</comment>
<gene>
    <name evidence="2" type="ORF">DGYR_LOCUS5097</name>
</gene>
<dbReference type="Proteomes" id="UP000549394">
    <property type="component" value="Unassembled WGS sequence"/>
</dbReference>